<accession>A0ABT0SAY7</accession>
<dbReference type="EMBL" id="JAMGBB010000001">
    <property type="protein sequence ID" value="MCL6741507.1"/>
    <property type="molecule type" value="Genomic_DNA"/>
</dbReference>
<keyword evidence="1" id="KW-1133">Transmembrane helix</keyword>
<dbReference type="RefSeq" id="WP_249915888.1">
    <property type="nucleotide sequence ID" value="NZ_JAMGBB010000001.1"/>
</dbReference>
<gene>
    <name evidence="2" type="ORF">LZ518_10220</name>
</gene>
<reference evidence="2" key="1">
    <citation type="submission" date="2022-05" db="EMBL/GenBank/DDBJ databases">
        <authorList>
            <person name="Jo J.-H."/>
            <person name="Im W.-T."/>
        </authorList>
    </citation>
    <scope>NUCLEOTIDE SEQUENCE</scope>
    <source>
        <strain evidence="2">RB56-2</strain>
    </source>
</reference>
<keyword evidence="3" id="KW-1185">Reference proteome</keyword>
<comment type="caution">
    <text evidence="2">The sequence shown here is derived from an EMBL/GenBank/DDBJ whole genome shotgun (WGS) entry which is preliminary data.</text>
</comment>
<protein>
    <submittedName>
        <fullName evidence="2">Uncharacterized protein</fullName>
    </submittedName>
</protein>
<feature type="transmembrane region" description="Helical" evidence="1">
    <location>
        <begin position="21"/>
        <end position="42"/>
    </location>
</feature>
<organism evidence="2 3">
    <name type="scientific">Sphingomonas brevis</name>
    <dbReference type="NCBI Taxonomy" id="2908206"/>
    <lineage>
        <taxon>Bacteria</taxon>
        <taxon>Pseudomonadati</taxon>
        <taxon>Pseudomonadota</taxon>
        <taxon>Alphaproteobacteria</taxon>
        <taxon>Sphingomonadales</taxon>
        <taxon>Sphingomonadaceae</taxon>
        <taxon>Sphingomonas</taxon>
    </lineage>
</organism>
<keyword evidence="1" id="KW-0472">Membrane</keyword>
<sequence length="82" mass="9239">MDDPPEWFSAKRYGYGTALPISWQGWLVTAAYFIVVLGTAYFLARRPMILLSIIAPATILYLVIASRTTKGGMRWRWGGDPD</sequence>
<keyword evidence="1" id="KW-0812">Transmembrane</keyword>
<name>A0ABT0SAY7_9SPHN</name>
<feature type="transmembrane region" description="Helical" evidence="1">
    <location>
        <begin position="48"/>
        <end position="66"/>
    </location>
</feature>
<proteinExistence type="predicted"/>
<dbReference type="Proteomes" id="UP001165383">
    <property type="component" value="Unassembled WGS sequence"/>
</dbReference>
<evidence type="ECO:0000313" key="2">
    <source>
        <dbReference type="EMBL" id="MCL6741507.1"/>
    </source>
</evidence>
<evidence type="ECO:0000256" key="1">
    <source>
        <dbReference type="SAM" id="Phobius"/>
    </source>
</evidence>
<evidence type="ECO:0000313" key="3">
    <source>
        <dbReference type="Proteomes" id="UP001165383"/>
    </source>
</evidence>